<dbReference type="Pfam" id="PF07308">
    <property type="entry name" value="DUF1456"/>
    <property type="match status" value="2"/>
</dbReference>
<reference evidence="1 2" key="1">
    <citation type="submission" date="2014-08" db="EMBL/GenBank/DDBJ databases">
        <title>Genomic and Phenotypic Diversity of Colwellia psychrerythraea strains from Disparate Marine Basins.</title>
        <authorList>
            <person name="Techtmann S.M."/>
            <person name="Stelling S.C."/>
            <person name="Utturkar S.M."/>
            <person name="Alshibli N."/>
            <person name="Harris A."/>
            <person name="Brown S.D."/>
            <person name="Hazen T.C."/>
        </authorList>
    </citation>
    <scope>NUCLEOTIDE SEQUENCE [LARGE SCALE GENOMIC DNA]</scope>
    <source>
        <strain evidence="1 2">ND2E</strain>
    </source>
</reference>
<dbReference type="PANTHER" id="PTHR37805">
    <property type="entry name" value="CYTOPLASMIC PROTEIN-RELATED"/>
    <property type="match status" value="1"/>
</dbReference>
<accession>A0A099KLV7</accession>
<dbReference type="AlphaFoldDB" id="A0A099KLV7"/>
<dbReference type="PATRIC" id="fig|28229.4.peg.2361"/>
<dbReference type="InterPro" id="IPR009921">
    <property type="entry name" value="YehS-like"/>
</dbReference>
<evidence type="ECO:0000313" key="1">
    <source>
        <dbReference type="EMBL" id="KGJ91446.1"/>
    </source>
</evidence>
<name>A0A099KLV7_COLPS</name>
<comment type="caution">
    <text evidence="1">The sequence shown here is derived from an EMBL/GenBank/DDBJ whole genome shotgun (WGS) entry which is preliminary data.</text>
</comment>
<evidence type="ECO:0008006" key="3">
    <source>
        <dbReference type="Google" id="ProtNLM"/>
    </source>
</evidence>
<evidence type="ECO:0000313" key="2">
    <source>
        <dbReference type="Proteomes" id="UP000029843"/>
    </source>
</evidence>
<dbReference type="Proteomes" id="UP000029843">
    <property type="component" value="Unassembled WGS sequence"/>
</dbReference>
<dbReference type="PANTHER" id="PTHR37805:SF1">
    <property type="entry name" value="CYTOPLASMIC PROTEIN"/>
    <property type="match status" value="1"/>
</dbReference>
<protein>
    <recommendedName>
        <fullName evidence="3">DUF1456 domain-containing protein</fullName>
    </recommendedName>
</protein>
<gene>
    <name evidence="1" type="ORF">ND2E_3311</name>
</gene>
<proteinExistence type="predicted"/>
<dbReference type="OrthoDB" id="9788465at2"/>
<dbReference type="EMBL" id="JQED01000029">
    <property type="protein sequence ID" value="KGJ91446.1"/>
    <property type="molecule type" value="Genomic_DNA"/>
</dbReference>
<organism evidence="1 2">
    <name type="scientific">Colwellia psychrerythraea</name>
    <name type="common">Vibrio psychroerythus</name>
    <dbReference type="NCBI Taxonomy" id="28229"/>
    <lineage>
        <taxon>Bacteria</taxon>
        <taxon>Pseudomonadati</taxon>
        <taxon>Pseudomonadota</taxon>
        <taxon>Gammaproteobacteria</taxon>
        <taxon>Alteromonadales</taxon>
        <taxon>Colwelliaceae</taxon>
        <taxon>Colwellia</taxon>
    </lineage>
</organism>
<dbReference type="RefSeq" id="WP_033094062.1">
    <property type="nucleotide sequence ID" value="NZ_JQED01000029.1"/>
</dbReference>
<sequence length="151" mass="16875">MINNDLLRRISTIFDLTDEAIITTFALTQCEISAEQLANFFKEKNDAAYQPLADVQFASFLNGLIIAKRGPSDGPQRQAEDELTNNMIFNKVKIALSLKAEDVIATLELADLSLGKYELSAFFRNVNHKHYKDCSDEVLSAFLKGLKIKSA</sequence>